<gene>
    <name evidence="1" type="ORF">EC957_001209</name>
</gene>
<comment type="caution">
    <text evidence="1">The sequence shown here is derived from an EMBL/GenBank/DDBJ whole genome shotgun (WGS) entry which is preliminary data.</text>
</comment>
<dbReference type="AlphaFoldDB" id="A0A9P6F5U5"/>
<name>A0A9P6F5U5_9FUNG</name>
<evidence type="ECO:0000313" key="2">
    <source>
        <dbReference type="Proteomes" id="UP000723463"/>
    </source>
</evidence>
<protein>
    <submittedName>
        <fullName evidence="1">Uncharacterized protein</fullName>
    </submittedName>
</protein>
<organism evidence="1 2">
    <name type="scientific">Mortierella hygrophila</name>
    <dbReference type="NCBI Taxonomy" id="979708"/>
    <lineage>
        <taxon>Eukaryota</taxon>
        <taxon>Fungi</taxon>
        <taxon>Fungi incertae sedis</taxon>
        <taxon>Mucoromycota</taxon>
        <taxon>Mortierellomycotina</taxon>
        <taxon>Mortierellomycetes</taxon>
        <taxon>Mortierellales</taxon>
        <taxon>Mortierellaceae</taxon>
        <taxon>Mortierella</taxon>
    </lineage>
</organism>
<accession>A0A9P6F5U5</accession>
<reference evidence="1" key="1">
    <citation type="journal article" date="2020" name="Fungal Divers.">
        <title>Resolving the Mortierellaceae phylogeny through synthesis of multi-gene phylogenetics and phylogenomics.</title>
        <authorList>
            <person name="Vandepol N."/>
            <person name="Liber J."/>
            <person name="Desiro A."/>
            <person name="Na H."/>
            <person name="Kennedy M."/>
            <person name="Barry K."/>
            <person name="Grigoriev I.V."/>
            <person name="Miller A.N."/>
            <person name="O'Donnell K."/>
            <person name="Stajich J.E."/>
            <person name="Bonito G."/>
        </authorList>
    </citation>
    <scope>NUCLEOTIDE SEQUENCE</scope>
    <source>
        <strain evidence="1">NRRL 2591</strain>
    </source>
</reference>
<sequence length="149" mass="16668">MEYKTTTAHTKEYLLTLNPLPLAPKFLLPQEFQKPALFHPDSSSNSHWPTTVPVNARVKLTTAYIKDYIVNIAAMELLSYNVITWAFELGPGATLEVQGMGSNPRKILTTGPERDCKEISVRLVTKSTNVLVDSDHSSNDEYVGRSKFL</sequence>
<proteinExistence type="predicted"/>
<dbReference type="Proteomes" id="UP000723463">
    <property type="component" value="Unassembled WGS sequence"/>
</dbReference>
<evidence type="ECO:0000313" key="1">
    <source>
        <dbReference type="EMBL" id="KAF9543147.1"/>
    </source>
</evidence>
<keyword evidence="2" id="KW-1185">Reference proteome</keyword>
<dbReference type="EMBL" id="JAAAXW010000120">
    <property type="protein sequence ID" value="KAF9543147.1"/>
    <property type="molecule type" value="Genomic_DNA"/>
</dbReference>